<feature type="domain" description="NADP-dependent oxidoreductase" evidence="1">
    <location>
        <begin position="5"/>
        <end position="49"/>
    </location>
</feature>
<dbReference type="InterPro" id="IPR018170">
    <property type="entry name" value="Aldo/ket_reductase_CS"/>
</dbReference>
<dbReference type="PANTHER" id="PTHR43827">
    <property type="entry name" value="2,5-DIKETO-D-GLUCONIC ACID REDUCTASE"/>
    <property type="match status" value="1"/>
</dbReference>
<dbReference type="PANTHER" id="PTHR43827:SF14">
    <property type="entry name" value="NADP-DEPENDENT OXIDOREDUCTASE DOMAIN-CONTAINING PROTEIN"/>
    <property type="match status" value="1"/>
</dbReference>
<proteinExistence type="predicted"/>
<sequence>MPVLGFGTYCIKKEAVMDPLRWALQAGYRLIDTAWVYDNEKEIGVVLEEMQCRLKPIKTAPQCPVSMSKLIPVINPTPASFPFDVGPNPRTCSNPAR</sequence>
<reference evidence="2" key="1">
    <citation type="submission" date="2021-01" db="EMBL/GenBank/DDBJ databases">
        <authorList>
            <person name="Corre E."/>
            <person name="Pelletier E."/>
            <person name="Niang G."/>
            <person name="Scheremetjew M."/>
            <person name="Finn R."/>
            <person name="Kale V."/>
            <person name="Holt S."/>
            <person name="Cochrane G."/>
            <person name="Meng A."/>
            <person name="Brown T."/>
            <person name="Cohen L."/>
        </authorList>
    </citation>
    <scope>NUCLEOTIDE SEQUENCE</scope>
    <source>
        <strain evidence="2">NIES-381</strain>
    </source>
</reference>
<dbReference type="AlphaFoldDB" id="A0A7S1ILP7"/>
<dbReference type="EMBL" id="HBGA01074222">
    <property type="protein sequence ID" value="CAD9016653.1"/>
    <property type="molecule type" value="Transcribed_RNA"/>
</dbReference>
<gene>
    <name evidence="2" type="ORF">EGYM00392_LOCUS27762</name>
</gene>
<evidence type="ECO:0000259" key="1">
    <source>
        <dbReference type="Pfam" id="PF00248"/>
    </source>
</evidence>
<dbReference type="PROSITE" id="PS00798">
    <property type="entry name" value="ALDOKETO_REDUCTASE_1"/>
    <property type="match status" value="1"/>
</dbReference>
<dbReference type="Gene3D" id="3.20.20.100">
    <property type="entry name" value="NADP-dependent oxidoreductase domain"/>
    <property type="match status" value="1"/>
</dbReference>
<dbReference type="Pfam" id="PF00248">
    <property type="entry name" value="Aldo_ket_red"/>
    <property type="match status" value="1"/>
</dbReference>
<dbReference type="SUPFAM" id="SSF51430">
    <property type="entry name" value="NAD(P)-linked oxidoreductase"/>
    <property type="match status" value="1"/>
</dbReference>
<dbReference type="InterPro" id="IPR036812">
    <property type="entry name" value="NAD(P)_OxRdtase_dom_sf"/>
</dbReference>
<dbReference type="GO" id="GO:0016491">
    <property type="term" value="F:oxidoreductase activity"/>
    <property type="evidence" value="ECO:0007669"/>
    <property type="project" value="InterPro"/>
</dbReference>
<evidence type="ECO:0000313" key="2">
    <source>
        <dbReference type="EMBL" id="CAD9016653.1"/>
    </source>
</evidence>
<dbReference type="InterPro" id="IPR020471">
    <property type="entry name" value="AKR"/>
</dbReference>
<protein>
    <recommendedName>
        <fullName evidence="1">NADP-dependent oxidoreductase domain-containing protein</fullName>
    </recommendedName>
</protein>
<dbReference type="InterPro" id="IPR023210">
    <property type="entry name" value="NADP_OxRdtase_dom"/>
</dbReference>
<name>A0A7S1ILP7_9EUGL</name>
<accession>A0A7S1ILP7</accession>
<organism evidence="2">
    <name type="scientific">Eutreptiella gymnastica</name>
    <dbReference type="NCBI Taxonomy" id="73025"/>
    <lineage>
        <taxon>Eukaryota</taxon>
        <taxon>Discoba</taxon>
        <taxon>Euglenozoa</taxon>
        <taxon>Euglenida</taxon>
        <taxon>Spirocuta</taxon>
        <taxon>Euglenophyceae</taxon>
        <taxon>Eutreptiales</taxon>
        <taxon>Eutreptiaceae</taxon>
        <taxon>Eutreptiella</taxon>
    </lineage>
</organism>